<dbReference type="Proteomes" id="UP000027821">
    <property type="component" value="Unassembled WGS sequence"/>
</dbReference>
<accession>A0A074LIN5</accession>
<gene>
    <name evidence="1" type="ORF">EL17_12060</name>
</gene>
<comment type="caution">
    <text evidence="1">The sequence shown here is derived from an EMBL/GenBank/DDBJ whole genome shotgun (WGS) entry which is preliminary data.</text>
</comment>
<evidence type="ECO:0000313" key="1">
    <source>
        <dbReference type="EMBL" id="KEO73627.1"/>
    </source>
</evidence>
<name>A0A074LIN5_9BACT</name>
<dbReference type="AlphaFoldDB" id="A0A074LIN5"/>
<reference evidence="1 2" key="1">
    <citation type="submission" date="2014-04" db="EMBL/GenBank/DDBJ databases">
        <title>Characterization and application of a salt tolerant electro-active bacterium.</title>
        <authorList>
            <person name="Yang L."/>
            <person name="Wei S."/>
            <person name="Tay Q.X.M."/>
        </authorList>
    </citation>
    <scope>NUCLEOTIDE SEQUENCE [LARGE SCALE GENOMIC DNA]</scope>
    <source>
        <strain evidence="1 2">LY1</strain>
    </source>
</reference>
<evidence type="ECO:0000313" key="2">
    <source>
        <dbReference type="Proteomes" id="UP000027821"/>
    </source>
</evidence>
<organism evidence="1 2">
    <name type="scientific">Anditalea andensis</name>
    <dbReference type="NCBI Taxonomy" id="1048983"/>
    <lineage>
        <taxon>Bacteria</taxon>
        <taxon>Pseudomonadati</taxon>
        <taxon>Bacteroidota</taxon>
        <taxon>Cytophagia</taxon>
        <taxon>Cytophagales</taxon>
        <taxon>Cytophagaceae</taxon>
        <taxon>Anditalea</taxon>
    </lineage>
</organism>
<protein>
    <submittedName>
        <fullName evidence="1">Uncharacterized protein</fullName>
    </submittedName>
</protein>
<proteinExistence type="predicted"/>
<sequence length="69" mass="8114">MLDFIWLYFDFNGHNLFCTKSEWNLAWAAVMDISCVYNFLLKGKVEFTMTLATLFPLLVHCLISFENII</sequence>
<keyword evidence="2" id="KW-1185">Reference proteome</keyword>
<dbReference type="EMBL" id="JMIH01000021">
    <property type="protein sequence ID" value="KEO73627.1"/>
    <property type="molecule type" value="Genomic_DNA"/>
</dbReference>
<dbReference type="STRING" id="1048983.EL17_12060"/>